<dbReference type="OrthoDB" id="2453696at2"/>
<comment type="subcellular location">
    <subcellularLocation>
        <location evidence="2">Spore core</location>
    </subcellularLocation>
</comment>
<dbReference type="EMBL" id="CP011058">
    <property type="protein sequence ID" value="AJY73808.1"/>
    <property type="molecule type" value="Genomic_DNA"/>
</dbReference>
<dbReference type="HAMAP" id="MF_00669">
    <property type="entry name" value="SspI"/>
    <property type="match status" value="1"/>
</dbReference>
<keyword evidence="4" id="KW-1185">Reference proteome</keyword>
<dbReference type="Proteomes" id="UP000032633">
    <property type="component" value="Chromosome"/>
</dbReference>
<comment type="induction">
    <text evidence="2">Expressed only in the forespore compartment of sporulating cells.</text>
</comment>
<protein>
    <recommendedName>
        <fullName evidence="2">Small, acid-soluble spore protein I</fullName>
        <shortName evidence="2">SASP I</shortName>
    </recommendedName>
</protein>
<evidence type="ECO:0000256" key="2">
    <source>
        <dbReference type="HAMAP-Rule" id="MF_00669"/>
    </source>
</evidence>
<sequence length="71" mass="8323">MQNFNLRQAIIMRVQDKSSEELTDIIDSSINSDEKTLPGLGVLFEMIWQNSEKREQNRMVQCLHNHLHPQS</sequence>
<accession>A0A0D5NFW9</accession>
<proteinExistence type="evidence at transcript level"/>
<gene>
    <name evidence="2" type="primary">sspI</name>
    <name evidence="3" type="ORF">VN24_03135</name>
</gene>
<organism evidence="3 4">
    <name type="scientific">Paenibacillus beijingensis</name>
    <dbReference type="NCBI Taxonomy" id="1126833"/>
    <lineage>
        <taxon>Bacteria</taxon>
        <taxon>Bacillati</taxon>
        <taxon>Bacillota</taxon>
        <taxon>Bacilli</taxon>
        <taxon>Bacillales</taxon>
        <taxon>Paenibacillaceae</taxon>
        <taxon>Paenibacillus</taxon>
    </lineage>
</organism>
<dbReference type="RefSeq" id="WP_045669243.1">
    <property type="nucleotide sequence ID" value="NZ_CP011058.1"/>
</dbReference>
<reference evidence="3 4" key="1">
    <citation type="journal article" date="2015" name="J. Biotechnol.">
        <title>Complete genome sequence of Paenibacillus beijingensis 7188(T) (=DSM 24997(T)), a novel rhizobacterium from jujube garden soil.</title>
        <authorList>
            <person name="Kwak Y."/>
            <person name="Shin J.H."/>
        </authorList>
    </citation>
    <scope>NUCLEOTIDE SEQUENCE [LARGE SCALE GENOMIC DNA]</scope>
    <source>
        <strain evidence="3 4">DSM 24997</strain>
    </source>
</reference>
<evidence type="ECO:0000313" key="4">
    <source>
        <dbReference type="Proteomes" id="UP000032633"/>
    </source>
</evidence>
<dbReference type="HOGENOM" id="CLU_188877_0_0_9"/>
<dbReference type="KEGG" id="pbj:VN24_03135"/>
<dbReference type="AlphaFoldDB" id="A0A0D5NFW9"/>
<dbReference type="InterPro" id="IPR017525">
    <property type="entry name" value="SspI"/>
</dbReference>
<keyword evidence="1 2" id="KW-0749">Sporulation</keyword>
<dbReference type="NCBIfam" id="TIGR03092">
    <property type="entry name" value="SASP_sspI"/>
    <property type="match status" value="1"/>
</dbReference>
<reference evidence="4" key="2">
    <citation type="submission" date="2015-03" db="EMBL/GenBank/DDBJ databases">
        <title>Genome sequence of Paenibacillus beijingensis strain DSM 24997T.</title>
        <authorList>
            <person name="Kwak Y."/>
            <person name="Shin J.-H."/>
        </authorList>
    </citation>
    <scope>NUCLEOTIDE SEQUENCE [LARGE SCALE GENOMIC DNA]</scope>
    <source>
        <strain evidence="4">DSM 24997</strain>
    </source>
</reference>
<evidence type="ECO:0000256" key="1">
    <source>
        <dbReference type="ARBA" id="ARBA00022969"/>
    </source>
</evidence>
<dbReference type="GO" id="GO:0030436">
    <property type="term" value="P:asexual sporulation"/>
    <property type="evidence" value="ECO:0007669"/>
    <property type="project" value="UniProtKB-UniRule"/>
</dbReference>
<name>A0A0D5NFW9_9BACL</name>
<dbReference type="GO" id="GO:0030435">
    <property type="term" value="P:sporulation resulting in formation of a cellular spore"/>
    <property type="evidence" value="ECO:0007669"/>
    <property type="project" value="UniProtKB-KW"/>
</dbReference>
<dbReference type="Pfam" id="PF14098">
    <property type="entry name" value="SSPI"/>
    <property type="match status" value="1"/>
</dbReference>
<evidence type="ECO:0000313" key="3">
    <source>
        <dbReference type="EMBL" id="AJY73808.1"/>
    </source>
</evidence>
<comment type="similarity">
    <text evidence="2">Belongs to the SspI family.</text>
</comment>
<dbReference type="STRING" id="1126833.VN24_03135"/>
<dbReference type="PATRIC" id="fig|1126833.4.peg.696"/>